<reference evidence="1 2" key="1">
    <citation type="submission" date="2016-11" db="EMBL/GenBank/DDBJ databases">
        <authorList>
            <person name="Jaros S."/>
            <person name="Januszkiewicz K."/>
            <person name="Wedrychowicz H."/>
        </authorList>
    </citation>
    <scope>NUCLEOTIDE SEQUENCE [LARGE SCALE GENOMIC DNA]</scope>
    <source>
        <strain evidence="1 2">DSM 45408</strain>
    </source>
</reference>
<protein>
    <recommendedName>
        <fullName evidence="3">Quinol monooxygenase YgiN</fullName>
    </recommendedName>
</protein>
<name>A0A1M5I4Z8_9ACTN</name>
<dbReference type="EMBL" id="FQVX01000002">
    <property type="protein sequence ID" value="SHG23020.1"/>
    <property type="molecule type" value="Genomic_DNA"/>
</dbReference>
<dbReference type="Proteomes" id="UP000184471">
    <property type="component" value="Unassembled WGS sequence"/>
</dbReference>
<accession>A0A1M5I4Z8</accession>
<organism evidence="1 2">
    <name type="scientific">Geodermatophilus nigrescens</name>
    <dbReference type="NCBI Taxonomy" id="1070870"/>
    <lineage>
        <taxon>Bacteria</taxon>
        <taxon>Bacillati</taxon>
        <taxon>Actinomycetota</taxon>
        <taxon>Actinomycetes</taxon>
        <taxon>Geodermatophilales</taxon>
        <taxon>Geodermatophilaceae</taxon>
        <taxon>Geodermatophilus</taxon>
    </lineage>
</organism>
<sequence>MSLLVIHLCWTDAGPEELARLQRLLPPVRLLREGPCLHRRTWPSGSRVLGIEVWGDDDAARRHLDELPLDSVAAGLEAPTVVVLVFPEAYRSVLPIVVGTTGEDRDVLSPFAAASARR</sequence>
<dbReference type="AlphaFoldDB" id="A0A1M5I4Z8"/>
<dbReference type="RefSeq" id="WP_073419917.1">
    <property type="nucleotide sequence ID" value="NZ_FQVX01000002.1"/>
</dbReference>
<dbReference type="OrthoDB" id="5190753at2"/>
<dbReference type="STRING" id="1070870.SAMN05444351_1884"/>
<evidence type="ECO:0000313" key="1">
    <source>
        <dbReference type="EMBL" id="SHG23020.1"/>
    </source>
</evidence>
<proteinExistence type="predicted"/>
<evidence type="ECO:0008006" key="3">
    <source>
        <dbReference type="Google" id="ProtNLM"/>
    </source>
</evidence>
<evidence type="ECO:0000313" key="2">
    <source>
        <dbReference type="Proteomes" id="UP000184471"/>
    </source>
</evidence>
<gene>
    <name evidence="1" type="ORF">SAMN05444351_1884</name>
</gene>
<keyword evidence="2" id="KW-1185">Reference proteome</keyword>